<protein>
    <submittedName>
        <fullName evidence="3">Rrf2 family protein</fullName>
    </submittedName>
</protein>
<gene>
    <name evidence="3" type="ORF">SAMN05444583_102374</name>
</gene>
<feature type="region of interest" description="Disordered" evidence="2">
    <location>
        <begin position="1"/>
        <end position="29"/>
    </location>
</feature>
<organism evidence="3 4">
    <name type="scientific">Rhodococcus maanshanensis</name>
    <dbReference type="NCBI Taxonomy" id="183556"/>
    <lineage>
        <taxon>Bacteria</taxon>
        <taxon>Bacillati</taxon>
        <taxon>Actinomycetota</taxon>
        <taxon>Actinomycetes</taxon>
        <taxon>Mycobacteriales</taxon>
        <taxon>Nocardiaceae</taxon>
        <taxon>Rhodococcus</taxon>
    </lineage>
</organism>
<sequence length="234" mass="25047">MRAPVDEPLGPSRGEGERGGPLLTERGGNAQEVDVASHRERRVAGHAVQAGSGELGLSTALARFHTAMVGINRRMDRSGEGAAVHITAKVDYAVRTLVELAAAGEAPVKAEYLANAQTIPHKFLEAVLGDLRRAGMVHSRRGPDGGYWLARPATEITVADVIRAVEGPLASVRGQRPEEVHYDGPAAPLLDVWIAVRVNLRAVLEGVTVAEIACGRLPGFVERLTADPEAWRRR</sequence>
<proteinExistence type="predicted"/>
<dbReference type="GO" id="GO:0003677">
    <property type="term" value="F:DNA binding"/>
    <property type="evidence" value="ECO:0007669"/>
    <property type="project" value="UniProtKB-KW"/>
</dbReference>
<accession>A0A1H7ICQ4</accession>
<keyword evidence="4" id="KW-1185">Reference proteome</keyword>
<dbReference type="GO" id="GO:0005829">
    <property type="term" value="C:cytosol"/>
    <property type="evidence" value="ECO:0007669"/>
    <property type="project" value="TreeGrafter"/>
</dbReference>
<dbReference type="Proteomes" id="UP000198677">
    <property type="component" value="Unassembled WGS sequence"/>
</dbReference>
<dbReference type="InterPro" id="IPR036390">
    <property type="entry name" value="WH_DNA-bd_sf"/>
</dbReference>
<dbReference type="PROSITE" id="PS51197">
    <property type="entry name" value="HTH_RRF2_2"/>
    <property type="match status" value="1"/>
</dbReference>
<evidence type="ECO:0000313" key="4">
    <source>
        <dbReference type="Proteomes" id="UP000198677"/>
    </source>
</evidence>
<name>A0A1H7ICQ4_9NOCA</name>
<dbReference type="InterPro" id="IPR000944">
    <property type="entry name" value="Tscrpt_reg_Rrf2"/>
</dbReference>
<dbReference type="GO" id="GO:0003700">
    <property type="term" value="F:DNA-binding transcription factor activity"/>
    <property type="evidence" value="ECO:0007669"/>
    <property type="project" value="TreeGrafter"/>
</dbReference>
<keyword evidence="1" id="KW-0238">DNA-binding</keyword>
<dbReference type="NCBIfam" id="TIGR00738">
    <property type="entry name" value="rrf2_super"/>
    <property type="match status" value="1"/>
</dbReference>
<dbReference type="Pfam" id="PF02082">
    <property type="entry name" value="Rrf2"/>
    <property type="match status" value="1"/>
</dbReference>
<evidence type="ECO:0000256" key="1">
    <source>
        <dbReference type="ARBA" id="ARBA00023125"/>
    </source>
</evidence>
<dbReference type="InterPro" id="IPR036388">
    <property type="entry name" value="WH-like_DNA-bd_sf"/>
</dbReference>
<evidence type="ECO:0000313" key="3">
    <source>
        <dbReference type="EMBL" id="SEK59310.1"/>
    </source>
</evidence>
<dbReference type="PANTHER" id="PTHR33221:SF5">
    <property type="entry name" value="HTH-TYPE TRANSCRIPTIONAL REGULATOR ISCR"/>
    <property type="match status" value="1"/>
</dbReference>
<dbReference type="SUPFAM" id="SSF46785">
    <property type="entry name" value="Winged helix' DNA-binding domain"/>
    <property type="match status" value="1"/>
</dbReference>
<evidence type="ECO:0000256" key="2">
    <source>
        <dbReference type="SAM" id="MobiDB-lite"/>
    </source>
</evidence>
<dbReference type="Gene3D" id="1.10.10.10">
    <property type="entry name" value="Winged helix-like DNA-binding domain superfamily/Winged helix DNA-binding domain"/>
    <property type="match status" value="1"/>
</dbReference>
<dbReference type="PANTHER" id="PTHR33221">
    <property type="entry name" value="WINGED HELIX-TURN-HELIX TRANSCRIPTIONAL REGULATOR, RRF2 FAMILY"/>
    <property type="match status" value="1"/>
</dbReference>
<dbReference type="EMBL" id="FOAW01000002">
    <property type="protein sequence ID" value="SEK59310.1"/>
    <property type="molecule type" value="Genomic_DNA"/>
</dbReference>
<dbReference type="AlphaFoldDB" id="A0A1H7ICQ4"/>
<reference evidence="4" key="1">
    <citation type="submission" date="2016-10" db="EMBL/GenBank/DDBJ databases">
        <authorList>
            <person name="Varghese N."/>
            <person name="Submissions S."/>
        </authorList>
    </citation>
    <scope>NUCLEOTIDE SEQUENCE [LARGE SCALE GENOMIC DNA]</scope>
    <source>
        <strain evidence="4">DSM 44675</strain>
    </source>
</reference>